<dbReference type="Pfam" id="PF01451">
    <property type="entry name" value="LMWPc"/>
    <property type="match status" value="1"/>
</dbReference>
<evidence type="ECO:0000313" key="4">
    <source>
        <dbReference type="Proteomes" id="UP001497493"/>
    </source>
</evidence>
<gene>
    <name evidence="3" type="ORF">MECH1_V1_0541</name>
</gene>
<dbReference type="PANTHER" id="PTHR43428:SF1">
    <property type="entry name" value="ARSENATE REDUCTASE"/>
    <property type="match status" value="1"/>
</dbReference>
<reference evidence="3 4" key="1">
    <citation type="submission" date="2024-04" db="EMBL/GenBank/DDBJ databases">
        <authorList>
            <person name="Cremers G."/>
        </authorList>
    </citation>
    <scope>NUCLEOTIDE SEQUENCE [LARGE SCALE GENOMIC DNA]</scope>
    <source>
        <strain evidence="3">MeCH1-AG</strain>
    </source>
</reference>
<evidence type="ECO:0000256" key="1">
    <source>
        <dbReference type="ARBA" id="ARBA00022849"/>
    </source>
</evidence>
<dbReference type="EC" id="1.20.4.1" evidence="3"/>
<protein>
    <submittedName>
        <fullName evidence="3">Arsenate reductase</fullName>
        <ecNumber evidence="3">1.20.4.1</ecNumber>
    </submittedName>
</protein>
<dbReference type="CDD" id="cd16345">
    <property type="entry name" value="LMWP_ArsC"/>
    <property type="match status" value="1"/>
</dbReference>
<dbReference type="GO" id="GO:0008794">
    <property type="term" value="F:arsenate reductase (glutaredoxin) activity"/>
    <property type="evidence" value="ECO:0007669"/>
    <property type="project" value="UniProtKB-EC"/>
</dbReference>
<dbReference type="PANTHER" id="PTHR43428">
    <property type="entry name" value="ARSENATE REDUCTASE"/>
    <property type="match status" value="1"/>
</dbReference>
<dbReference type="Gene3D" id="3.40.50.2300">
    <property type="match status" value="1"/>
</dbReference>
<dbReference type="InterPro" id="IPR036196">
    <property type="entry name" value="Ptyr_pPase_sf"/>
</dbReference>
<dbReference type="EMBL" id="OZ026884">
    <property type="protein sequence ID" value="CAL1239317.1"/>
    <property type="molecule type" value="Genomic_DNA"/>
</dbReference>
<organism evidence="3 4">
    <name type="scientific">Candidatus Methylocalor cossyra</name>
    <dbReference type="NCBI Taxonomy" id="3108543"/>
    <lineage>
        <taxon>Bacteria</taxon>
        <taxon>Pseudomonadati</taxon>
        <taxon>Pseudomonadota</taxon>
        <taxon>Gammaproteobacteria</taxon>
        <taxon>Methylococcales</taxon>
        <taxon>Methylococcaceae</taxon>
        <taxon>Candidatus Methylocalor</taxon>
    </lineage>
</organism>
<keyword evidence="4" id="KW-1185">Reference proteome</keyword>
<dbReference type="Proteomes" id="UP001497493">
    <property type="component" value="Chromosome"/>
</dbReference>
<name>A0ABM9NFE2_9GAMM</name>
<sequence length="161" mass="16805">MASYNLLFLCTGNSARSILAEALLNQLGAGRLEAYSAGSRPTGTIHPETLATLARHGLSTAGYVSKSWEALANTRIDLVITVCDAAAGEPCPLYLGGVAKAHWGLPDPARVAGSPEAVTAAFEETYAALEKRIQKLLALPLETMGESALAAELQRIGAETP</sequence>
<dbReference type="RefSeq" id="WP_348758887.1">
    <property type="nucleotide sequence ID" value="NZ_OZ026884.1"/>
</dbReference>
<dbReference type="SMART" id="SM00226">
    <property type="entry name" value="LMWPc"/>
    <property type="match status" value="1"/>
</dbReference>
<evidence type="ECO:0000313" key="3">
    <source>
        <dbReference type="EMBL" id="CAL1239317.1"/>
    </source>
</evidence>
<feature type="domain" description="Phosphotyrosine protein phosphatase I" evidence="2">
    <location>
        <begin position="4"/>
        <end position="139"/>
    </location>
</feature>
<accession>A0ABM9NFE2</accession>
<keyword evidence="1" id="KW-0059">Arsenical resistance</keyword>
<proteinExistence type="predicted"/>
<keyword evidence="3" id="KW-0560">Oxidoreductase</keyword>
<dbReference type="SUPFAM" id="SSF52788">
    <property type="entry name" value="Phosphotyrosine protein phosphatases I"/>
    <property type="match status" value="1"/>
</dbReference>
<evidence type="ECO:0000259" key="2">
    <source>
        <dbReference type="SMART" id="SM00226"/>
    </source>
</evidence>
<dbReference type="InterPro" id="IPR023485">
    <property type="entry name" value="Ptyr_pPase"/>
</dbReference>